<evidence type="ECO:0000256" key="4">
    <source>
        <dbReference type="RuleBase" id="RU003651"/>
    </source>
</evidence>
<dbReference type="OrthoDB" id="2187at2759"/>
<feature type="domain" description="AAA+ ATPase" evidence="6">
    <location>
        <begin position="437"/>
        <end position="577"/>
    </location>
</feature>
<dbReference type="GO" id="GO:0003723">
    <property type="term" value="F:RNA binding"/>
    <property type="evidence" value="ECO:0007669"/>
    <property type="project" value="TreeGrafter"/>
</dbReference>
<dbReference type="GO" id="GO:0016887">
    <property type="term" value="F:ATP hydrolysis activity"/>
    <property type="evidence" value="ECO:0007669"/>
    <property type="project" value="InterPro"/>
</dbReference>
<dbReference type="GO" id="GO:0042254">
    <property type="term" value="P:ribosome biogenesis"/>
    <property type="evidence" value="ECO:0007669"/>
    <property type="project" value="TreeGrafter"/>
</dbReference>
<keyword evidence="3" id="KW-0175">Coiled coil</keyword>
<evidence type="ECO:0000259" key="6">
    <source>
        <dbReference type="SMART" id="SM00382"/>
    </source>
</evidence>
<dbReference type="PANTHER" id="PTHR23077:SF171">
    <property type="entry name" value="NUCLEAR VALOSIN-CONTAINING PROTEIN-LIKE"/>
    <property type="match status" value="1"/>
</dbReference>
<dbReference type="GO" id="GO:1990275">
    <property type="term" value="F:preribosome binding"/>
    <property type="evidence" value="ECO:0007669"/>
    <property type="project" value="TreeGrafter"/>
</dbReference>
<dbReference type="WBParaSite" id="HDID_0000306801-mRNA-1">
    <property type="protein sequence ID" value="HDID_0000306801-mRNA-1"/>
    <property type="gene ID" value="HDID_0000306801"/>
</dbReference>
<feature type="region of interest" description="Disordered" evidence="5">
    <location>
        <begin position="79"/>
        <end position="107"/>
    </location>
</feature>
<evidence type="ECO:0000256" key="2">
    <source>
        <dbReference type="ARBA" id="ARBA00022840"/>
    </source>
</evidence>
<keyword evidence="1 4" id="KW-0547">Nucleotide-binding</keyword>
<dbReference type="InterPro" id="IPR003959">
    <property type="entry name" value="ATPase_AAA_core"/>
</dbReference>
<evidence type="ECO:0000256" key="3">
    <source>
        <dbReference type="ARBA" id="ARBA00023054"/>
    </source>
</evidence>
<name>A0A0R3SE90_HYMDI</name>
<dbReference type="InterPro" id="IPR050168">
    <property type="entry name" value="AAA_ATPase_domain"/>
</dbReference>
<reference evidence="9" key="1">
    <citation type="submission" date="2017-02" db="UniProtKB">
        <authorList>
            <consortium name="WormBaseParasite"/>
        </authorList>
    </citation>
    <scope>IDENTIFICATION</scope>
</reference>
<protein>
    <submittedName>
        <fullName evidence="9">Nuclear valosin-containing protein-like</fullName>
    </submittedName>
</protein>
<dbReference type="InterPro" id="IPR027417">
    <property type="entry name" value="P-loop_NTPase"/>
</dbReference>
<dbReference type="PANTHER" id="PTHR23077">
    <property type="entry name" value="AAA-FAMILY ATPASE"/>
    <property type="match status" value="1"/>
</dbReference>
<dbReference type="AlphaFoldDB" id="A0A0R3SE90"/>
<dbReference type="InterPro" id="IPR003593">
    <property type="entry name" value="AAA+_ATPase"/>
</dbReference>
<dbReference type="InterPro" id="IPR003960">
    <property type="entry name" value="ATPase_AAA_CS"/>
</dbReference>
<evidence type="ECO:0000313" key="9">
    <source>
        <dbReference type="WBParaSite" id="HDID_0000306801-mRNA-1"/>
    </source>
</evidence>
<dbReference type="GO" id="GO:0005524">
    <property type="term" value="F:ATP binding"/>
    <property type="evidence" value="ECO:0007669"/>
    <property type="project" value="UniProtKB-KW"/>
</dbReference>
<dbReference type="EMBL" id="UYSG01000864">
    <property type="protein sequence ID" value="VDL26944.1"/>
    <property type="molecule type" value="Genomic_DNA"/>
</dbReference>
<evidence type="ECO:0000313" key="8">
    <source>
        <dbReference type="Proteomes" id="UP000274504"/>
    </source>
</evidence>
<evidence type="ECO:0000313" key="7">
    <source>
        <dbReference type="EMBL" id="VDL26944.1"/>
    </source>
</evidence>
<dbReference type="Gene3D" id="1.10.8.60">
    <property type="match status" value="2"/>
</dbReference>
<accession>A0A0R3SE90</accession>
<dbReference type="Gene3D" id="3.40.50.300">
    <property type="entry name" value="P-loop containing nucleotide triphosphate hydrolases"/>
    <property type="match status" value="2"/>
</dbReference>
<organism evidence="9">
    <name type="scientific">Hymenolepis diminuta</name>
    <name type="common">Rat tapeworm</name>
    <dbReference type="NCBI Taxonomy" id="6216"/>
    <lineage>
        <taxon>Eukaryota</taxon>
        <taxon>Metazoa</taxon>
        <taxon>Spiralia</taxon>
        <taxon>Lophotrochozoa</taxon>
        <taxon>Platyhelminthes</taxon>
        <taxon>Cestoda</taxon>
        <taxon>Eucestoda</taxon>
        <taxon>Cyclophyllidea</taxon>
        <taxon>Hymenolepididae</taxon>
        <taxon>Hymenolepis</taxon>
    </lineage>
</organism>
<dbReference type="SUPFAM" id="SSF52540">
    <property type="entry name" value="P-loop containing nucleoside triphosphate hydrolases"/>
    <property type="match status" value="2"/>
</dbReference>
<evidence type="ECO:0000256" key="1">
    <source>
        <dbReference type="ARBA" id="ARBA00022741"/>
    </source>
</evidence>
<proteinExistence type="inferred from homology"/>
<dbReference type="PROSITE" id="PS00674">
    <property type="entry name" value="AAA"/>
    <property type="match status" value="1"/>
</dbReference>
<dbReference type="Proteomes" id="UP000274504">
    <property type="component" value="Unassembled WGS sequence"/>
</dbReference>
<dbReference type="STRING" id="6216.A0A0R3SE90"/>
<evidence type="ECO:0000256" key="5">
    <source>
        <dbReference type="SAM" id="MobiDB-lite"/>
    </source>
</evidence>
<feature type="domain" description="AAA+ ATPase" evidence="6">
    <location>
        <begin position="161"/>
        <end position="352"/>
    </location>
</feature>
<reference evidence="7 8" key="2">
    <citation type="submission" date="2018-11" db="EMBL/GenBank/DDBJ databases">
        <authorList>
            <consortium name="Pathogen Informatics"/>
        </authorList>
    </citation>
    <scope>NUCLEOTIDE SEQUENCE [LARGE SCALE GENOMIC DNA]</scope>
</reference>
<dbReference type="GO" id="GO:0005634">
    <property type="term" value="C:nucleus"/>
    <property type="evidence" value="ECO:0007669"/>
    <property type="project" value="TreeGrafter"/>
</dbReference>
<dbReference type="FunFam" id="3.40.50.300:FF:001025">
    <property type="entry name" value="ATPase family, AAA domain-containing 2B"/>
    <property type="match status" value="1"/>
</dbReference>
<gene>
    <name evidence="7" type="ORF">HDID_LOCUS3066</name>
</gene>
<keyword evidence="2 4" id="KW-0067">ATP-binding</keyword>
<dbReference type="SMART" id="SM00382">
    <property type="entry name" value="AAA"/>
    <property type="match status" value="2"/>
</dbReference>
<comment type="similarity">
    <text evidence="4">Belongs to the AAA ATPase family.</text>
</comment>
<dbReference type="Pfam" id="PF00004">
    <property type="entry name" value="AAA"/>
    <property type="match status" value="2"/>
</dbReference>
<sequence>MGRSGDARSGYNSPQIQRKFLIPLAESFLEAANDPTSAKDFEKFILENKTTPCSKENTRKWQNDALKALRFANAKAMMKANSSNSPIDAKRKAGESNYTDQEIDAPDSKKARLISPPTYDISCSVPENRFEDIVSTVSSNLLNQMKLSFKYHLNPADLPKIWPSILVNGPPFCGKTKVIKSIAGSLEASYIQATVGIISPTARSWREAFAQAKKNAPCVLHIDGIENLEKVNGPTGIFRVVCLLKNELLPESVGSGVAIVGETRNLIASLPQDVSELFKDRFTFGMMEESCRKSLLSRYLSEEETMNKDKQGLLRLTEGLSLHEVAHRTPGYEAGDLLRLIRAIRMELLAESKLEEEEQQVVLLLPCFEAAHCVTRKLLEVALSRVVPAIKNTAEFVTIPDVTWSDVGGLNETKRQLHNQFMLLIDDWKRAQTLRRRAGGVLLEGPPGCGKTLIAKALSNTVGLNFLSVKGPEILNKFQGESERRIREIFERGRACQPCLIFFDEIDAICPWRDRDESSSSSRVSVVNQLLVELDGIDKHRQTRVFVVGATNRKDMIDEAILRPGRLGLHILVSPPATPQQRVEVLSACTRSATDPQVDGGLEVFHRIAADPRTNQMSGADLENLLEVAKLKAQLARRDFLIEDDLTASLSEIKKINA</sequence>